<dbReference type="OrthoDB" id="196847at2759"/>
<protein>
    <submittedName>
        <fullName evidence="1">Uncharacterized protein</fullName>
    </submittedName>
</protein>
<reference evidence="1 2" key="1">
    <citation type="journal article" date="2016" name="Mol. Biol. Evol.">
        <title>Comparative Genomics of Early-Diverging Mushroom-Forming Fungi Provides Insights into the Origins of Lignocellulose Decay Capabilities.</title>
        <authorList>
            <person name="Nagy L.G."/>
            <person name="Riley R."/>
            <person name="Tritt A."/>
            <person name="Adam C."/>
            <person name="Daum C."/>
            <person name="Floudas D."/>
            <person name="Sun H."/>
            <person name="Yadav J.S."/>
            <person name="Pangilinan J."/>
            <person name="Larsson K.H."/>
            <person name="Matsuura K."/>
            <person name="Barry K."/>
            <person name="Labutti K."/>
            <person name="Kuo R."/>
            <person name="Ohm R.A."/>
            <person name="Bhattacharya S.S."/>
            <person name="Shirouzu T."/>
            <person name="Yoshinaga Y."/>
            <person name="Martin F.M."/>
            <person name="Grigoriev I.V."/>
            <person name="Hibbett D.S."/>
        </authorList>
    </citation>
    <scope>NUCLEOTIDE SEQUENCE [LARGE SCALE GENOMIC DNA]</scope>
    <source>
        <strain evidence="1 2">CBS 109695</strain>
    </source>
</reference>
<name>A0A165WZ49_9AGAM</name>
<sequence length="161" mass="17210">MNTAVLAGVVTHPDWEGGQCDTMWLERELRGAIRIGTGALKPWEGWIYKGRSLAMQPGAIFHLVLSPSGSKIAWDIKKHNLTLASIAHNTSPTRISGTLQSTSSPAPFAFSLKQAQSAGAFDLTDPGDSTHVAAPLTGTIIKLHPAILAGVGMVAKRIWWC</sequence>
<dbReference type="Proteomes" id="UP000076532">
    <property type="component" value="Unassembled WGS sequence"/>
</dbReference>
<gene>
    <name evidence="1" type="ORF">FIBSPDRAFT_1052615</name>
</gene>
<dbReference type="STRING" id="436010.A0A165WZ49"/>
<evidence type="ECO:0000313" key="1">
    <source>
        <dbReference type="EMBL" id="KZP08043.1"/>
    </source>
</evidence>
<dbReference type="EMBL" id="KV417732">
    <property type="protein sequence ID" value="KZP08043.1"/>
    <property type="molecule type" value="Genomic_DNA"/>
</dbReference>
<evidence type="ECO:0000313" key="2">
    <source>
        <dbReference type="Proteomes" id="UP000076532"/>
    </source>
</evidence>
<organism evidence="1 2">
    <name type="scientific">Athelia psychrophila</name>
    <dbReference type="NCBI Taxonomy" id="1759441"/>
    <lineage>
        <taxon>Eukaryota</taxon>
        <taxon>Fungi</taxon>
        <taxon>Dikarya</taxon>
        <taxon>Basidiomycota</taxon>
        <taxon>Agaricomycotina</taxon>
        <taxon>Agaricomycetes</taxon>
        <taxon>Agaricomycetidae</taxon>
        <taxon>Atheliales</taxon>
        <taxon>Atheliaceae</taxon>
        <taxon>Athelia</taxon>
    </lineage>
</organism>
<keyword evidence="2" id="KW-1185">Reference proteome</keyword>
<accession>A0A165WZ49</accession>
<dbReference type="AlphaFoldDB" id="A0A165WZ49"/>
<proteinExistence type="predicted"/>